<dbReference type="PANTHER" id="PTHR35564">
    <property type="match status" value="1"/>
</dbReference>
<keyword evidence="2" id="KW-1185">Reference proteome</keyword>
<dbReference type="InterPro" id="IPR010732">
    <property type="entry name" value="T6SS_TssG-like"/>
</dbReference>
<sequence>MDTPHTTAIAPAQPPLDPQSLDAWFDPQTPWQSGFMSLLRAISARAPAMPLPGNARLPGEEPFRISQQPTMTFAPREIASLGTRNGRLDVRLFGLGVWGPQGPLPLHMTELAYSRVESHQDHALVHLVDLFHHRALSQFYRAWASAQATASLDRPGDETFSFYIASLSGVDPAEAQHSCLPTHARYSAAAHLVREARNPDGLAATLSHYFGVPMTVEEFVPHWIHLSGSEHTKLGVPGQAAIMGECAQLGEAIPDRQHKFRLVVGPLDLDQYLRLTPHGEDLATFVEWVRAFVGHEYAWEVKLLVKPRAAPPACTGSSQRLGYSTWLGESMDEQPVVGMVFEPEQYND</sequence>
<accession>A0A1X7LK48</accession>
<organism evidence="1 2">
    <name type="scientific">Paraburkholderia susongensis</name>
    <dbReference type="NCBI Taxonomy" id="1515439"/>
    <lineage>
        <taxon>Bacteria</taxon>
        <taxon>Pseudomonadati</taxon>
        <taxon>Pseudomonadota</taxon>
        <taxon>Betaproteobacteria</taxon>
        <taxon>Burkholderiales</taxon>
        <taxon>Burkholderiaceae</taxon>
        <taxon>Paraburkholderia</taxon>
    </lineage>
</organism>
<proteinExistence type="predicted"/>
<evidence type="ECO:0000313" key="1">
    <source>
        <dbReference type="EMBL" id="SMG54258.1"/>
    </source>
</evidence>
<dbReference type="NCBIfam" id="TIGR03347">
    <property type="entry name" value="VI_chp_1"/>
    <property type="match status" value="1"/>
</dbReference>
<evidence type="ECO:0000313" key="2">
    <source>
        <dbReference type="Proteomes" id="UP000193228"/>
    </source>
</evidence>
<dbReference type="RefSeq" id="WP_085486412.1">
    <property type="nucleotide sequence ID" value="NZ_FXAT01000006.1"/>
</dbReference>
<dbReference type="Proteomes" id="UP000193228">
    <property type="component" value="Unassembled WGS sequence"/>
</dbReference>
<gene>
    <name evidence="1" type="ORF">SAMN06265784_106347</name>
</gene>
<protein>
    <submittedName>
        <fullName evidence="1">Type VI secretion system protein ImpH</fullName>
    </submittedName>
</protein>
<dbReference type="OrthoDB" id="1523296at2"/>
<dbReference type="EMBL" id="FXAT01000006">
    <property type="protein sequence ID" value="SMG54258.1"/>
    <property type="molecule type" value="Genomic_DNA"/>
</dbReference>
<dbReference type="Pfam" id="PF06996">
    <property type="entry name" value="T6SS_TssG"/>
    <property type="match status" value="1"/>
</dbReference>
<dbReference type="PANTHER" id="PTHR35564:SF4">
    <property type="entry name" value="CYTOPLASMIC PROTEIN"/>
    <property type="match status" value="1"/>
</dbReference>
<dbReference type="AlphaFoldDB" id="A0A1X7LK48"/>
<name>A0A1X7LK48_9BURK</name>
<dbReference type="STRING" id="1515439.SAMN06265784_106347"/>
<reference evidence="2" key="1">
    <citation type="submission" date="2017-04" db="EMBL/GenBank/DDBJ databases">
        <authorList>
            <person name="Varghese N."/>
            <person name="Submissions S."/>
        </authorList>
    </citation>
    <scope>NUCLEOTIDE SEQUENCE [LARGE SCALE GENOMIC DNA]</scope>
    <source>
        <strain evidence="2">LMG 29540</strain>
    </source>
</reference>